<accession>A0ABU0RUT4</accession>
<sequence length="172" mass="19020">MPQPRPAARADDRPPVACRPQRRPLVLAPGRVERGTRACELFALDRPLLPEDRQRGRATEPPGLYGRRQLLPAAACSLAEPVRISEGVLGHLAERGWTPRLRIVDCHNHALYCRHLWSSPNLVALRPQGTVGAEAGMAWRPLRPDAPHERFVLAAQADSPWAALLGTQPDRP</sequence>
<feature type="region of interest" description="Disordered" evidence="1">
    <location>
        <begin position="1"/>
        <end position="22"/>
    </location>
</feature>
<dbReference type="EMBL" id="JAUSZS010000007">
    <property type="protein sequence ID" value="MDQ0935756.1"/>
    <property type="molecule type" value="Genomic_DNA"/>
</dbReference>
<proteinExistence type="predicted"/>
<protein>
    <submittedName>
        <fullName evidence="2">Uncharacterized protein</fullName>
    </submittedName>
</protein>
<reference evidence="2 3" key="1">
    <citation type="submission" date="2023-07" db="EMBL/GenBank/DDBJ databases">
        <title>Comparative genomics of wheat-associated soil bacteria to identify genetic determinants of phenazine resistance.</title>
        <authorList>
            <person name="Mouncey N."/>
        </authorList>
    </citation>
    <scope>NUCLEOTIDE SEQUENCE [LARGE SCALE GENOMIC DNA]</scope>
    <source>
        <strain evidence="2 3">W2I16</strain>
    </source>
</reference>
<evidence type="ECO:0000313" key="3">
    <source>
        <dbReference type="Proteomes" id="UP001223072"/>
    </source>
</evidence>
<dbReference type="Proteomes" id="UP001223072">
    <property type="component" value="Unassembled WGS sequence"/>
</dbReference>
<keyword evidence="3" id="KW-1185">Reference proteome</keyword>
<name>A0ABU0RUT4_9ACTN</name>
<comment type="caution">
    <text evidence="2">The sequence shown here is derived from an EMBL/GenBank/DDBJ whole genome shotgun (WGS) entry which is preliminary data.</text>
</comment>
<gene>
    <name evidence="2" type="ORF">QFZ49_005728</name>
</gene>
<evidence type="ECO:0000313" key="2">
    <source>
        <dbReference type="EMBL" id="MDQ0935756.1"/>
    </source>
</evidence>
<organism evidence="2 3">
    <name type="scientific">Streptomyces turgidiscabies</name>
    <dbReference type="NCBI Taxonomy" id="85558"/>
    <lineage>
        <taxon>Bacteria</taxon>
        <taxon>Bacillati</taxon>
        <taxon>Actinomycetota</taxon>
        <taxon>Actinomycetes</taxon>
        <taxon>Kitasatosporales</taxon>
        <taxon>Streptomycetaceae</taxon>
        <taxon>Streptomyces</taxon>
    </lineage>
</organism>
<evidence type="ECO:0000256" key="1">
    <source>
        <dbReference type="SAM" id="MobiDB-lite"/>
    </source>
</evidence>